<dbReference type="InterPro" id="IPR013429">
    <property type="entry name" value="Regulatory_FmdB_Zinc_ribbon"/>
</dbReference>
<dbReference type="EMBL" id="JBBHLI010000002">
    <property type="protein sequence ID" value="MEK9500208.1"/>
    <property type="molecule type" value="Genomic_DNA"/>
</dbReference>
<name>A0ABU9E651_9BACT</name>
<proteinExistence type="predicted"/>
<dbReference type="Gene3D" id="2.20.28.30">
    <property type="entry name" value="RNA polymerase ii, chain L"/>
    <property type="match status" value="1"/>
</dbReference>
<accession>A0ABU9E651</accession>
<organism evidence="2 3">
    <name type="scientific">Gaopeijia maritima</name>
    <dbReference type="NCBI Taxonomy" id="3119007"/>
    <lineage>
        <taxon>Bacteria</taxon>
        <taxon>Pseudomonadati</taxon>
        <taxon>Gemmatimonadota</taxon>
        <taxon>Longimicrobiia</taxon>
        <taxon>Gaopeijiales</taxon>
        <taxon>Gaopeijiaceae</taxon>
        <taxon>Gaopeijia</taxon>
    </lineage>
</organism>
<dbReference type="NCBIfam" id="TIGR02605">
    <property type="entry name" value="CxxC_CxxC_SSSS"/>
    <property type="match status" value="1"/>
</dbReference>
<sequence>MPIFEYSCDACGAEFEFLVLRGTDTATCPTCESSAVTRKLSLPRISSDKTHARAMAAAKKRDDKMQKIQMHTRLEYEANHDD</sequence>
<evidence type="ECO:0000313" key="2">
    <source>
        <dbReference type="EMBL" id="MEK9500208.1"/>
    </source>
</evidence>
<keyword evidence="3" id="KW-1185">Reference proteome</keyword>
<evidence type="ECO:0000313" key="3">
    <source>
        <dbReference type="Proteomes" id="UP001484239"/>
    </source>
</evidence>
<comment type="caution">
    <text evidence="2">The sequence shown here is derived from an EMBL/GenBank/DDBJ whole genome shotgun (WGS) entry which is preliminary data.</text>
</comment>
<reference evidence="2 3" key="1">
    <citation type="submission" date="2024-02" db="EMBL/GenBank/DDBJ databases">
        <title>A novel Gemmatimonadota bacterium.</title>
        <authorList>
            <person name="Du Z.-J."/>
            <person name="Ye Y.-Q."/>
        </authorList>
    </citation>
    <scope>NUCLEOTIDE SEQUENCE [LARGE SCALE GENOMIC DNA]</scope>
    <source>
        <strain evidence="2 3">DH-20</strain>
    </source>
</reference>
<feature type="domain" description="Putative regulatory protein FmdB zinc ribbon" evidence="1">
    <location>
        <begin position="1"/>
        <end position="41"/>
    </location>
</feature>
<evidence type="ECO:0000259" key="1">
    <source>
        <dbReference type="SMART" id="SM00834"/>
    </source>
</evidence>
<protein>
    <submittedName>
        <fullName evidence="2">Zinc ribbon domain-containing protein</fullName>
    </submittedName>
</protein>
<dbReference type="RefSeq" id="WP_405275359.1">
    <property type="nucleotide sequence ID" value="NZ_CP144380.1"/>
</dbReference>
<dbReference type="Proteomes" id="UP001484239">
    <property type="component" value="Unassembled WGS sequence"/>
</dbReference>
<dbReference type="SMART" id="SM00834">
    <property type="entry name" value="CxxC_CXXC_SSSS"/>
    <property type="match status" value="1"/>
</dbReference>
<dbReference type="Pfam" id="PF09723">
    <property type="entry name" value="Zn_ribbon_8"/>
    <property type="match status" value="1"/>
</dbReference>
<gene>
    <name evidence="2" type="ORF">WI372_04405</name>
</gene>